<keyword evidence="3" id="KW-0479">Metal-binding</keyword>
<keyword evidence="5" id="KW-0862">Zinc</keyword>
<proteinExistence type="predicted"/>
<feature type="transmembrane region" description="Helical" evidence="7">
    <location>
        <begin position="207"/>
        <end position="228"/>
    </location>
</feature>
<dbReference type="Gene3D" id="3.30.2010.10">
    <property type="entry name" value="Metalloproteases ('zincins'), catalytic domain"/>
    <property type="match status" value="1"/>
</dbReference>
<evidence type="ECO:0000256" key="4">
    <source>
        <dbReference type="ARBA" id="ARBA00022801"/>
    </source>
</evidence>
<dbReference type="EMBL" id="UIVS01000002">
    <property type="protein sequence ID" value="SVP91043.1"/>
    <property type="molecule type" value="Genomic_DNA"/>
</dbReference>
<evidence type="ECO:0000259" key="9">
    <source>
        <dbReference type="Pfam" id="PF16491"/>
    </source>
</evidence>
<evidence type="ECO:0000256" key="5">
    <source>
        <dbReference type="ARBA" id="ARBA00022833"/>
    </source>
</evidence>
<dbReference type="PANTHER" id="PTHR10120">
    <property type="entry name" value="CAAX PRENYL PROTEASE 1"/>
    <property type="match status" value="1"/>
</dbReference>
<dbReference type="GO" id="GO:0004222">
    <property type="term" value="F:metalloendopeptidase activity"/>
    <property type="evidence" value="ECO:0007669"/>
    <property type="project" value="InterPro"/>
</dbReference>
<name>A0A3B0MLM8_THEAN</name>
<feature type="domain" description="CAAX prenyl protease 1 N-terminal" evidence="9">
    <location>
        <begin position="66"/>
        <end position="226"/>
    </location>
</feature>
<sequence>MGLRNLFHKPLHFEYALLAHSLCRLLRLYALCRQLCLVKKELAGEKKVVTTLAKKDDENYKKTLALLKPYLTSAAYQKTLEYSRDKLRLEMTFELVHLALSVPFCFNNTLLKFWHLSGELLRHKCHYSQVLVYFALRLGFSFLFRLPFRYYTAYRLEKKHGFKTKSRFVFLKQYLLCYAFYVLLLTGLASGLTWLNKFSKSNFRVNALAFLVFFKTALVFVVPLFLAFEHKLLPLSDPELRREVDAMGKKLGLTSKNVHVVSANTAPSHGLALHWGFCKFKHAYLNESYVTLGKPSAMALLSHVFGHFKHHHFFKTFVFDLLKDSLFLFLFDHFKGDTALFKSFNTHSVPALTMKLDTFVAFVCPLYFLCNALKSVYFHYLEFEADRHAVRLGHSDELVNFWTTVYREKKWFFNVDPLYGKLFNFNPLFGAKHGGAPSLFERVYAVYDATVASKPVSN</sequence>
<keyword evidence="4" id="KW-0378">Hydrolase</keyword>
<evidence type="ECO:0000256" key="1">
    <source>
        <dbReference type="ARBA" id="ARBA00001947"/>
    </source>
</evidence>
<keyword evidence="2 11" id="KW-0645">Protease</keyword>
<evidence type="ECO:0000256" key="2">
    <source>
        <dbReference type="ARBA" id="ARBA00022670"/>
    </source>
</evidence>
<evidence type="ECO:0000256" key="7">
    <source>
        <dbReference type="SAM" id="Phobius"/>
    </source>
</evidence>
<organism evidence="11">
    <name type="scientific">Theileria annulata</name>
    <dbReference type="NCBI Taxonomy" id="5874"/>
    <lineage>
        <taxon>Eukaryota</taxon>
        <taxon>Sar</taxon>
        <taxon>Alveolata</taxon>
        <taxon>Apicomplexa</taxon>
        <taxon>Aconoidasida</taxon>
        <taxon>Piroplasmida</taxon>
        <taxon>Theileriidae</taxon>
        <taxon>Theileria</taxon>
    </lineage>
</organism>
<keyword evidence="6" id="KW-0482">Metalloprotease</keyword>
<dbReference type="Pfam" id="PF16491">
    <property type="entry name" value="Peptidase_M48_N"/>
    <property type="match status" value="1"/>
</dbReference>
<dbReference type="InterPro" id="IPR001915">
    <property type="entry name" value="Peptidase_M48"/>
</dbReference>
<feature type="transmembrane region" description="Helical" evidence="7">
    <location>
        <begin position="169"/>
        <end position="195"/>
    </location>
</feature>
<protein>
    <submittedName>
        <fullName evidence="11">Metallo-protease, putative</fullName>
    </submittedName>
</protein>
<dbReference type="GO" id="GO:0006508">
    <property type="term" value="P:proteolysis"/>
    <property type="evidence" value="ECO:0007669"/>
    <property type="project" value="UniProtKB-KW"/>
</dbReference>
<dbReference type="VEuPathDB" id="PiroplasmaDB:TA15870"/>
<dbReference type="GO" id="GO:0046872">
    <property type="term" value="F:metal ion binding"/>
    <property type="evidence" value="ECO:0007669"/>
    <property type="project" value="UniProtKB-KW"/>
</dbReference>
<evidence type="ECO:0000256" key="6">
    <source>
        <dbReference type="ARBA" id="ARBA00023049"/>
    </source>
</evidence>
<reference evidence="11" key="1">
    <citation type="submission" date="2018-07" db="EMBL/GenBank/DDBJ databases">
        <authorList>
            <person name="Quirk P.G."/>
            <person name="Krulwich T.A."/>
        </authorList>
    </citation>
    <scope>NUCLEOTIDE SEQUENCE</scope>
    <source>
        <strain evidence="11">Anand</strain>
    </source>
</reference>
<evidence type="ECO:0000256" key="3">
    <source>
        <dbReference type="ARBA" id="ARBA00022723"/>
    </source>
</evidence>
<comment type="cofactor">
    <cofactor evidence="1">
        <name>Zn(2+)</name>
        <dbReference type="ChEBI" id="CHEBI:29105"/>
    </cofactor>
</comment>
<feature type="domain" description="Peptidase M48" evidence="8">
    <location>
        <begin position="235"/>
        <end position="397"/>
    </location>
</feature>
<feature type="transmembrane region" description="Helical" evidence="7">
    <location>
        <begin position="130"/>
        <end position="148"/>
    </location>
</feature>
<evidence type="ECO:0000259" key="8">
    <source>
        <dbReference type="Pfam" id="PF01435"/>
    </source>
</evidence>
<keyword evidence="7" id="KW-0812">Transmembrane</keyword>
<keyword evidence="7" id="KW-1133">Transmembrane helix</keyword>
<gene>
    <name evidence="10" type="ORF">TAT_000124800</name>
    <name evidence="11" type="ORF">TAV_000124900</name>
</gene>
<dbReference type="AlphaFoldDB" id="A0A3B0MLM8"/>
<dbReference type="Pfam" id="PF01435">
    <property type="entry name" value="Peptidase_M48"/>
    <property type="match status" value="1"/>
</dbReference>
<evidence type="ECO:0000313" key="10">
    <source>
        <dbReference type="EMBL" id="SVP90539.1"/>
    </source>
</evidence>
<accession>A0A3B0MLM8</accession>
<keyword evidence="7" id="KW-0472">Membrane</keyword>
<dbReference type="InterPro" id="IPR032456">
    <property type="entry name" value="Peptidase_M48_N"/>
</dbReference>
<dbReference type="EMBL" id="UIVT01000002">
    <property type="protein sequence ID" value="SVP90539.1"/>
    <property type="molecule type" value="Genomic_DNA"/>
</dbReference>
<evidence type="ECO:0000313" key="11">
    <source>
        <dbReference type="EMBL" id="SVP91043.1"/>
    </source>
</evidence>